<organism evidence="1 2">
    <name type="scientific">Dendrolimus kikuchii</name>
    <dbReference type="NCBI Taxonomy" id="765133"/>
    <lineage>
        <taxon>Eukaryota</taxon>
        <taxon>Metazoa</taxon>
        <taxon>Ecdysozoa</taxon>
        <taxon>Arthropoda</taxon>
        <taxon>Hexapoda</taxon>
        <taxon>Insecta</taxon>
        <taxon>Pterygota</taxon>
        <taxon>Neoptera</taxon>
        <taxon>Endopterygota</taxon>
        <taxon>Lepidoptera</taxon>
        <taxon>Glossata</taxon>
        <taxon>Ditrysia</taxon>
        <taxon>Bombycoidea</taxon>
        <taxon>Lasiocampidae</taxon>
        <taxon>Dendrolimus</taxon>
    </lineage>
</organism>
<keyword evidence="2" id="KW-1185">Reference proteome</keyword>
<accession>A0ACC1DKE0</accession>
<reference evidence="1 2" key="1">
    <citation type="journal article" date="2021" name="Front. Genet.">
        <title>Chromosome-Level Genome Assembly Reveals Significant Gene Expansion in the Toll and IMD Signaling Pathways of Dendrolimus kikuchii.</title>
        <authorList>
            <person name="Zhou J."/>
            <person name="Wu P."/>
            <person name="Xiong Z."/>
            <person name="Liu N."/>
            <person name="Zhao N."/>
            <person name="Ji M."/>
            <person name="Qiu Y."/>
            <person name="Yang B."/>
        </authorList>
    </citation>
    <scope>NUCLEOTIDE SEQUENCE [LARGE SCALE GENOMIC DNA]</scope>
    <source>
        <strain evidence="1">Ann1</strain>
    </source>
</reference>
<protein>
    <submittedName>
        <fullName evidence="1">Uncharacterized protein</fullName>
    </submittedName>
</protein>
<gene>
    <name evidence="1" type="ORF">K1T71_000617</name>
</gene>
<evidence type="ECO:0000313" key="2">
    <source>
        <dbReference type="Proteomes" id="UP000824533"/>
    </source>
</evidence>
<name>A0ACC1DKE0_9NEOP</name>
<dbReference type="EMBL" id="CM034387">
    <property type="protein sequence ID" value="KAJ0184194.1"/>
    <property type="molecule type" value="Genomic_DNA"/>
</dbReference>
<proteinExistence type="predicted"/>
<dbReference type="Proteomes" id="UP000824533">
    <property type="component" value="Linkage Group LG01"/>
</dbReference>
<evidence type="ECO:0000313" key="1">
    <source>
        <dbReference type="EMBL" id="KAJ0184194.1"/>
    </source>
</evidence>
<sequence length="425" mass="50692">MFRDHESYRTLTENEQDKRTKGRSYRSKPIIDNKRYKCDICKKKWMSEIETEFHRELEHGNWLMRAAKDKKNAVCGICYRMQPTQDHLLRHIKTVHFHSTPEAKKVEREIFFCNACSKMFFNKVMLSWHIFYTHSGRKDRGVKLDCTLCLRRTGGKQLWTHSLLHNFSSFTTCPFCFDNFKDQLELQEHITKHIYLLRCDICLFDAKTRESYDKHLREHSTRKSNNVNNYDRYFMKTTECKYIVEAWLKGIPIPNGISICVLCREICLDEESKKNHIFVDHGIIETRKKTYMCACGEDFFNGLLLRHHVWKMKGNHRALEEDEIKNMDTNTALFEDQDLVIVEDDEEEQEVTEIDIEEQEVKEIDTEEEVVKEIDTEEESVKEIDTEEESLKEIDTEEEAYKEEEEEEEADEEDEIIETIIITVD</sequence>
<comment type="caution">
    <text evidence="1">The sequence shown here is derived from an EMBL/GenBank/DDBJ whole genome shotgun (WGS) entry which is preliminary data.</text>
</comment>